<feature type="signal peptide" evidence="2">
    <location>
        <begin position="1"/>
        <end position="26"/>
    </location>
</feature>
<dbReference type="Proteomes" id="UP000019760">
    <property type="component" value="Unassembled WGS sequence"/>
</dbReference>
<evidence type="ECO:0000256" key="1">
    <source>
        <dbReference type="SAM" id="MobiDB-lite"/>
    </source>
</evidence>
<sequence length="113" mass="12996">MRLGLRRWGLMISAVMLALPGSMARAQDDEEKKPPSLHELAHQSNLPHAHANFRRYLYRPEGDKVIEQPEAERLIFRTPDGEPDGYAERRGPAIIYHDRSGKVIRVQPLEEDE</sequence>
<organism evidence="3 4">
    <name type="scientific">Acidomonas methanolica NBRC 104435</name>
    <dbReference type="NCBI Taxonomy" id="1231351"/>
    <lineage>
        <taxon>Bacteria</taxon>
        <taxon>Pseudomonadati</taxon>
        <taxon>Pseudomonadota</taxon>
        <taxon>Alphaproteobacteria</taxon>
        <taxon>Acetobacterales</taxon>
        <taxon>Acetobacteraceae</taxon>
        <taxon>Acidomonas</taxon>
    </lineage>
</organism>
<evidence type="ECO:0000256" key="2">
    <source>
        <dbReference type="SAM" id="SignalP"/>
    </source>
</evidence>
<dbReference type="RefSeq" id="WP_239641743.1">
    <property type="nucleotide sequence ID" value="NZ_BAND01000128.1"/>
</dbReference>
<feature type="chain" id="PRO_5030001468" evidence="2">
    <location>
        <begin position="27"/>
        <end position="113"/>
    </location>
</feature>
<protein>
    <submittedName>
        <fullName evidence="3">Uncharacterized protein</fullName>
    </submittedName>
</protein>
<keyword evidence="2" id="KW-0732">Signal</keyword>
<feature type="compositionally biased region" description="Basic and acidic residues" evidence="1">
    <location>
        <begin position="26"/>
        <end position="41"/>
    </location>
</feature>
<feature type="region of interest" description="Disordered" evidence="1">
    <location>
        <begin position="25"/>
        <end position="45"/>
    </location>
</feature>
<evidence type="ECO:0000313" key="3">
    <source>
        <dbReference type="EMBL" id="GAJ30384.1"/>
    </source>
</evidence>
<evidence type="ECO:0000313" key="4">
    <source>
        <dbReference type="Proteomes" id="UP000019760"/>
    </source>
</evidence>
<keyword evidence="4" id="KW-1185">Reference proteome</keyword>
<proteinExistence type="predicted"/>
<reference evidence="4" key="1">
    <citation type="journal article" date="2014" name="FEMS Microbiol. Lett.">
        <title>Draft Genomic DNA Sequence of the Facultatively Methylotrophic Bacterium Acidomonas methanolica type strain MB58.</title>
        <authorList>
            <person name="Higashiura N."/>
            <person name="Hadano H."/>
            <person name="Hirakawa H."/>
            <person name="Matsutani M."/>
            <person name="Takabe S."/>
            <person name="Matsushita K."/>
            <person name="Azuma Y."/>
        </authorList>
    </citation>
    <scope>NUCLEOTIDE SEQUENCE [LARGE SCALE GENOMIC DNA]</scope>
    <source>
        <strain evidence="4">MB58</strain>
    </source>
</reference>
<dbReference type="EMBL" id="BAND01000128">
    <property type="protein sequence ID" value="GAJ30384.1"/>
    <property type="molecule type" value="Genomic_DNA"/>
</dbReference>
<dbReference type="AlphaFoldDB" id="A0A023D8G1"/>
<name>A0A023D8G1_ACIMT</name>
<gene>
    <name evidence="3" type="ORF">Amme_129_008</name>
</gene>
<reference evidence="3 4" key="2">
    <citation type="journal article" date="2014" name="FEMS Microbiol. Lett.">
        <title>Draft genomic DNA sequence of the facultatively methylotrophic bacterium Acidomonas methanolica type strain MB58.</title>
        <authorList>
            <person name="Higashiura N."/>
            <person name="Hadano H."/>
            <person name="Hirakawa H."/>
            <person name="Matsutani M."/>
            <person name="Takabe S."/>
            <person name="Matsushita K."/>
            <person name="Azuma Y."/>
        </authorList>
    </citation>
    <scope>NUCLEOTIDE SEQUENCE [LARGE SCALE GENOMIC DNA]</scope>
    <source>
        <strain evidence="3 4">MB58</strain>
    </source>
</reference>
<accession>A0A023D8G1</accession>
<comment type="caution">
    <text evidence="3">The sequence shown here is derived from an EMBL/GenBank/DDBJ whole genome shotgun (WGS) entry which is preliminary data.</text>
</comment>